<keyword evidence="2" id="KW-0812">Transmembrane</keyword>
<evidence type="ECO:0000313" key="3">
    <source>
        <dbReference type="EMBL" id="KAK6953486.1"/>
    </source>
</evidence>
<evidence type="ECO:0008006" key="5">
    <source>
        <dbReference type="Google" id="ProtNLM"/>
    </source>
</evidence>
<dbReference type="PANTHER" id="PTHR31145:SF8">
    <property type="entry name" value="INTEGRAL MEMBRANE PROTEIN (AFU_ORTHOLOGUE AFUA_2G17475)"/>
    <property type="match status" value="1"/>
</dbReference>
<feature type="transmembrane region" description="Helical" evidence="2">
    <location>
        <begin position="73"/>
        <end position="93"/>
    </location>
</feature>
<feature type="compositionally biased region" description="Low complexity" evidence="1">
    <location>
        <begin position="481"/>
        <end position="504"/>
    </location>
</feature>
<feature type="region of interest" description="Disordered" evidence="1">
    <location>
        <begin position="564"/>
        <end position="588"/>
    </location>
</feature>
<dbReference type="Proteomes" id="UP001369815">
    <property type="component" value="Unassembled WGS sequence"/>
</dbReference>
<evidence type="ECO:0000256" key="2">
    <source>
        <dbReference type="SAM" id="Phobius"/>
    </source>
</evidence>
<feature type="transmembrane region" description="Helical" evidence="2">
    <location>
        <begin position="34"/>
        <end position="52"/>
    </location>
</feature>
<feature type="compositionally biased region" description="Basic and acidic residues" evidence="1">
    <location>
        <begin position="455"/>
        <end position="473"/>
    </location>
</feature>
<feature type="transmembrane region" description="Helical" evidence="2">
    <location>
        <begin position="305"/>
        <end position="328"/>
    </location>
</feature>
<name>A0AAX6MLX7_9PEZI</name>
<dbReference type="GO" id="GO:0055085">
    <property type="term" value="P:transmembrane transport"/>
    <property type="evidence" value="ECO:0007669"/>
    <property type="project" value="TreeGrafter"/>
</dbReference>
<dbReference type="EMBL" id="JBANMG010000005">
    <property type="protein sequence ID" value="KAK6953486.1"/>
    <property type="molecule type" value="Genomic_DNA"/>
</dbReference>
<feature type="transmembrane region" description="Helical" evidence="2">
    <location>
        <begin position="196"/>
        <end position="215"/>
    </location>
</feature>
<feature type="transmembrane region" description="Helical" evidence="2">
    <location>
        <begin position="154"/>
        <end position="175"/>
    </location>
</feature>
<keyword evidence="2" id="KW-0472">Membrane</keyword>
<feature type="transmembrane region" description="Helical" evidence="2">
    <location>
        <begin position="335"/>
        <end position="354"/>
    </location>
</feature>
<keyword evidence="4" id="KW-1185">Reference proteome</keyword>
<organism evidence="3 4">
    <name type="scientific">Daldinia eschscholtzii</name>
    <dbReference type="NCBI Taxonomy" id="292717"/>
    <lineage>
        <taxon>Eukaryota</taxon>
        <taxon>Fungi</taxon>
        <taxon>Dikarya</taxon>
        <taxon>Ascomycota</taxon>
        <taxon>Pezizomycotina</taxon>
        <taxon>Sordariomycetes</taxon>
        <taxon>Xylariomycetidae</taxon>
        <taxon>Xylariales</taxon>
        <taxon>Hypoxylaceae</taxon>
        <taxon>Daldinia</taxon>
    </lineage>
</organism>
<accession>A0AAX6MLX7</accession>
<sequence>MTGLLYALASGRVGCLQANITPEISPALRGALRYAPLSILFFVLLVGIARSVQDSLKSPEASLRAVLPGFADCLQYLQFIFLTGSLSLFYPGFYQPVVSRLGWISLFADDLVPSEYSYHGINDGIYEVNGTYGGTFGLELMTQTIGAPTTMNTWVNMVVLIVVIAAFSALCLEIFRLLTRSDGLGAGLLQTFNRTLHVVLSYFMLPLIALSCYQLDNAAHLPYWHTLYASLFIVSIFVAFVWLFFQIPTRSLGILIFNGRKRYHQISSSDGLTQQHKSFVIILFVLVFIRGITIGGLQISGQTQLAVLGACELVLLACIIQFQAYSLFSIETVSAVVRLGTLLCMVAFVPGVASDNARSAVGYLVLFTHAYDSAPSIYTLRQLRRREAIRINLPDRPECSPSPDNNTYRESSVYYESAYHSDGGTGSHHDSASISSRSYYRPPRHSRLSPQHSMDLIREHGQSQSARSKDQYMDFHPANNSRSSYDPSSSGSSESGTSSPVAPSDTDTKSLHPRWGDYSFRESDLYYGMPAATGAGKIALGAPEAATSASSRRSFSVQELWAGMSRGSSTTERGFSVVRPPRPSNPPS</sequence>
<keyword evidence="2" id="KW-1133">Transmembrane helix</keyword>
<evidence type="ECO:0000313" key="4">
    <source>
        <dbReference type="Proteomes" id="UP001369815"/>
    </source>
</evidence>
<proteinExistence type="predicted"/>
<feature type="compositionally biased region" description="Low complexity" evidence="1">
    <location>
        <begin position="432"/>
        <end position="441"/>
    </location>
</feature>
<feature type="region of interest" description="Disordered" evidence="1">
    <location>
        <begin position="419"/>
        <end position="515"/>
    </location>
</feature>
<dbReference type="PANTHER" id="PTHR31145">
    <property type="entry name" value="INTEGRAL MEMBRANE PROTEIN (AFU_ORTHOLOGUE AFUA_7G01610)"/>
    <property type="match status" value="1"/>
</dbReference>
<dbReference type="InterPro" id="IPR040241">
    <property type="entry name" value="TRP_Flc/Pkd2-like"/>
</dbReference>
<gene>
    <name evidence="3" type="ORF">Daesc_005791</name>
</gene>
<dbReference type="GO" id="GO:0016020">
    <property type="term" value="C:membrane"/>
    <property type="evidence" value="ECO:0007669"/>
    <property type="project" value="TreeGrafter"/>
</dbReference>
<evidence type="ECO:0000256" key="1">
    <source>
        <dbReference type="SAM" id="MobiDB-lite"/>
    </source>
</evidence>
<protein>
    <recommendedName>
        <fullName evidence="5">TRP C-terminal domain-containing protein</fullName>
    </recommendedName>
</protein>
<comment type="caution">
    <text evidence="3">The sequence shown here is derived from an EMBL/GenBank/DDBJ whole genome shotgun (WGS) entry which is preliminary data.</text>
</comment>
<dbReference type="AlphaFoldDB" id="A0AAX6MLX7"/>
<feature type="transmembrane region" description="Helical" evidence="2">
    <location>
        <begin position="278"/>
        <end position="299"/>
    </location>
</feature>
<feature type="transmembrane region" description="Helical" evidence="2">
    <location>
        <begin position="227"/>
        <end position="257"/>
    </location>
</feature>
<reference evidence="3 4" key="1">
    <citation type="journal article" date="2024" name="Front Chem Biol">
        <title>Unveiling the potential of Daldinia eschscholtzii MFLUCC 19-0629 through bioactivity and bioinformatics studies for enhanced sustainable agriculture production.</title>
        <authorList>
            <person name="Brooks S."/>
            <person name="Weaver J.A."/>
            <person name="Klomchit A."/>
            <person name="Alharthi S.A."/>
            <person name="Onlamun T."/>
            <person name="Nurani R."/>
            <person name="Vong T.K."/>
            <person name="Alberti F."/>
            <person name="Greco C."/>
        </authorList>
    </citation>
    <scope>NUCLEOTIDE SEQUENCE [LARGE SCALE GENOMIC DNA]</scope>
    <source>
        <strain evidence="3">MFLUCC 19-0629</strain>
    </source>
</reference>